<dbReference type="EMBL" id="CAJVAX010000012">
    <property type="protein sequence ID" value="CAG7625529.1"/>
    <property type="molecule type" value="Genomic_DNA"/>
</dbReference>
<sequence>MPATHSTAEGRTTRAAPENAIGRRAAAGNQRASARTAAPHTRRISKKDIWSPGRMSVTREMLLEMMAPGRQSPGSFVLRLGYDKGQLPANSGRIRRRITVPRDVRRCGICHASAGECGPGA</sequence>
<comment type="caution">
    <text evidence="2">The sequence shown here is derived from an EMBL/GenBank/DDBJ whole genome shotgun (WGS) entry which is preliminary data.</text>
</comment>
<dbReference type="Proteomes" id="UP001153328">
    <property type="component" value="Unassembled WGS sequence"/>
</dbReference>
<evidence type="ECO:0000256" key="1">
    <source>
        <dbReference type="SAM" id="MobiDB-lite"/>
    </source>
</evidence>
<keyword evidence="3" id="KW-1185">Reference proteome</keyword>
<proteinExistence type="predicted"/>
<evidence type="ECO:0000313" key="2">
    <source>
        <dbReference type="EMBL" id="CAG7625529.1"/>
    </source>
</evidence>
<feature type="compositionally biased region" description="Polar residues" evidence="1">
    <location>
        <begin position="1"/>
        <end position="10"/>
    </location>
</feature>
<protein>
    <submittedName>
        <fullName evidence="2">Uncharacterized protein</fullName>
    </submittedName>
</protein>
<feature type="region of interest" description="Disordered" evidence="1">
    <location>
        <begin position="1"/>
        <end position="47"/>
    </location>
</feature>
<organism evidence="2 3">
    <name type="scientific">Actinacidiphila bryophytorum</name>
    <dbReference type="NCBI Taxonomy" id="1436133"/>
    <lineage>
        <taxon>Bacteria</taxon>
        <taxon>Bacillati</taxon>
        <taxon>Actinomycetota</taxon>
        <taxon>Actinomycetes</taxon>
        <taxon>Kitasatosporales</taxon>
        <taxon>Streptomycetaceae</taxon>
        <taxon>Actinacidiphila</taxon>
    </lineage>
</organism>
<name>A0A9W4E5Z7_9ACTN</name>
<dbReference type="AlphaFoldDB" id="A0A9W4E5Z7"/>
<accession>A0A9W4E5Z7</accession>
<gene>
    <name evidence="2" type="ORF">SBRY_20167</name>
</gene>
<reference evidence="2" key="1">
    <citation type="submission" date="2021-06" db="EMBL/GenBank/DDBJ databases">
        <authorList>
            <person name="Arsene-Ploetze F."/>
        </authorList>
    </citation>
    <scope>NUCLEOTIDE SEQUENCE</scope>
    <source>
        <strain evidence="2">SBRY1</strain>
    </source>
</reference>
<evidence type="ECO:0000313" key="3">
    <source>
        <dbReference type="Proteomes" id="UP001153328"/>
    </source>
</evidence>